<protein>
    <recommendedName>
        <fullName evidence="4">Extracellular nuclease</fullName>
    </recommendedName>
</protein>
<comment type="caution">
    <text evidence="2">The sequence shown here is derived from an EMBL/GenBank/DDBJ whole genome shotgun (WGS) entry which is preliminary data.</text>
</comment>
<dbReference type="SUPFAM" id="SSF51126">
    <property type="entry name" value="Pectin lyase-like"/>
    <property type="match status" value="4"/>
</dbReference>
<evidence type="ECO:0008006" key="4">
    <source>
        <dbReference type="Google" id="ProtNLM"/>
    </source>
</evidence>
<proteinExistence type="predicted"/>
<reference evidence="2 3" key="1">
    <citation type="submission" date="2020-08" db="EMBL/GenBank/DDBJ databases">
        <title>Genomic Encyclopedia of Type Strains, Phase III (KMG-III): the genomes of soil and plant-associated and newly described type strains.</title>
        <authorList>
            <person name="Whitman W."/>
        </authorList>
    </citation>
    <scope>NUCLEOTIDE SEQUENCE [LARGE SCALE GENOMIC DNA]</scope>
    <source>
        <strain evidence="2 3">CECT 8075</strain>
    </source>
</reference>
<organism evidence="2 3">
    <name type="scientific">Aporhodopirellula rubra</name>
    <dbReference type="NCBI Taxonomy" id="980271"/>
    <lineage>
        <taxon>Bacteria</taxon>
        <taxon>Pseudomonadati</taxon>
        <taxon>Planctomycetota</taxon>
        <taxon>Planctomycetia</taxon>
        <taxon>Pirellulales</taxon>
        <taxon>Pirellulaceae</taxon>
        <taxon>Aporhodopirellula</taxon>
    </lineage>
</organism>
<dbReference type="InterPro" id="IPR002105">
    <property type="entry name" value="Dockerin_1_rpt"/>
</dbReference>
<dbReference type="InterPro" id="IPR006626">
    <property type="entry name" value="PbH1"/>
</dbReference>
<feature type="region of interest" description="Disordered" evidence="1">
    <location>
        <begin position="1187"/>
        <end position="1211"/>
    </location>
</feature>
<dbReference type="EMBL" id="JACHXU010000028">
    <property type="protein sequence ID" value="MBB3209888.1"/>
    <property type="molecule type" value="Genomic_DNA"/>
</dbReference>
<evidence type="ECO:0000313" key="2">
    <source>
        <dbReference type="EMBL" id="MBB3209888.1"/>
    </source>
</evidence>
<dbReference type="Proteomes" id="UP000536179">
    <property type="component" value="Unassembled WGS sequence"/>
</dbReference>
<dbReference type="SMART" id="SM00710">
    <property type="entry name" value="PbH1"/>
    <property type="match status" value="19"/>
</dbReference>
<dbReference type="InterPro" id="IPR011050">
    <property type="entry name" value="Pectin_lyase_fold/virulence"/>
</dbReference>
<dbReference type="Pfam" id="PF00404">
    <property type="entry name" value="Dockerin_1"/>
    <property type="match status" value="1"/>
</dbReference>
<dbReference type="GO" id="GO:0000272">
    <property type="term" value="P:polysaccharide catabolic process"/>
    <property type="evidence" value="ECO:0007669"/>
    <property type="project" value="InterPro"/>
</dbReference>
<sequence>MPAENSSRRGLLKRWIERSRSVSVTATETRKHKRRRLFESLENRQLLATDVFATAGGETLDVVMDGAEIVVSGSVGGELLRQDAAAIDSLRVVGSDSDDTLRVDYSGGFIGTPIVFEGGGQSTSGSDSIELIGGDIDGAAAESIHHTFVNENDGSIAIEAAGQTATIDYTGLEPVIDNLNAVNRVFTFTGGDETIALSDGGAAGDNVNLIDSTLGESVLFVSPTNSLTVNAGTGADIINVSTLDSLYAASLIIDGGDSDDDVLTTTDVDLINTPGRGLTLSELETVLINGGMISGNSATIGGGLLINNSSETTTTATLDGVTIQNNTASGGAAPTDGGGGVYNDGANLTVRGGTRIEGNTATVGAGSGGGVFNAGTLTVTDSFINNNLANRAGGGVETVAGTVVTFTDVEINGNNAGVLPAVGAPGNGGGLHVTGDGNVAIVRGTVSDNVSASEGGGLWNGAGTMTVTGTTIQRNTASGDAADNGGGGIFNDSGMLDIDDATIEGNQADGVQGSGGGLFSLAGTVTVDNTTVENNSANRAGGGIEIVAGTMTLTSVDLLDNDVDGGGTTATTPSPGNGGGLHVTGLAGVTFSGGLVQGNLAREEGGGLWNSDAGTMIVNATSINANIARSANNAGNDQGGGGLFNNGGVLTIENNAAITNNEAIDNNGNGGGVMTVGGTLVIDDTVIESNEAARAGGGVENNNGTATLTNVTVGGAAVLDGNIAGINGGGLHASGAGGVTTVNGGVIQNNVAAQEGGGLWLGDGSLTINNTLITENTANSGNNAGDDQGGGGVFNIDGTLDINNAAITNNLATANNGNGGGVMTVGGTVTIDDSSIQGNRAGRAGGGIENNNGNVTITNETVGGPAVASGNFAEVNGGGLHASGAASVTTVNGGLFQNNVANQEGGGLWNGAGQLNINGTTITQNTANSGVNAGNDQGGGGVFNIGGTLDIDNATIAENIATAGNGNGGGVMTVGGIVMIDDTTIQANDAARAGGGIENNAGNVTLTGVTVGGPLASDGNTAGVNGGGLHASGASTTVVDGGTFQNNAADEEGGGLWNGSGVMTIRNGATITENTARSGNNVGNDQGGGGVFNIGGTLDVDEATITENVAVAGDGNGGGVMTVGGTVTIDDSFIGSNASGRDGGGLHASGASDVTVTGGTFRLNMAHEEGGGLWNGAGTLRINGTTVTENTANSGDNAGNDQGGGGVFNDGGTLDIDDATITSNLATANNGNGGGVMTVGGNVTIDGGVIANNDAARAGGGIENNAGMVTVTSVDVGGPTASDGNTAGINGGGLHASGTSTTTVNGGSFQSNIAAEEGGGLWNGDGTMNVTGTLIDSNEAMGAGARQGGGGAFNESGTLRLDGVTLTNNVANTGLASGGGAFNNSGEMHVLNSVIDGNDKCGLSYFNPEGSIVDNAFGTNVGGNLCPLLGTDGNDTILVTNDTIEINANTLFYDDDTLGSITILALLGNDVFNIQSTDADNSIFANGGGDTDRFNVSSDADANSGTLDGILGDVYVIGESHADLPTASASVTARRAPPSYSVSVSASTVEGDVLVISDDASLADNRYVLSSTTFQRTAAMATGVVNYQTVETVEIETGQANDTLSVLSTVDDNQVTIDTNAGNDAVTIETTGDDSILRLNTEQGQDTVTIQTTGDRSVVLVDTADGEDAISIVDRGAASGIEVESGSDDDMITLGDATALTPVQTDATAVVNVDGGSGADEFIVNEVFFETVVELGGGADNDTFNLNADGADAAGYLGRINDDPINVAGQDEQARTRELLIDGGGNAADTRDFTEGVLIDAAKQAFDTQVTGQGVGDVINVNADSSVVSLDLRYVITGAGTGVLATTTPAADQASRETTGNEVVDSVSVETIQINTGTAEDTLTISSLIAYGIAGSDQAIRWNGGGVANDGVIDRLEIVGTDNDDRITVGYRSGDATLEPIETDNVEFVRIDGLAGDDQISVRHDAKSVINGGEGADDLLGGVAEDALAGGPDVDRLFGRGGNDVLFSDRNFGSDENFDEDGEFLDGGDQSNLNPGDICVQRGVDEVRSCEVLVDGGAVKDVLTWLRAVIVADVTISFDGDNEQLAQFGPIKDPGVPLLETTEHSSLSPTGAAPVTGGGTAGGGIGGGEPATPQRGEGEVVYDVNRDGYVTALDALRIINRMNAIDASGESSGVTGSESGTLQDEDVNADGMISALDALMVINLLNASEAEGEPVVSSWSSAVDDVFDNVGLSDDDEVLGLADGSNLF</sequence>
<dbReference type="GO" id="GO:0004553">
    <property type="term" value="F:hydrolase activity, hydrolyzing O-glycosyl compounds"/>
    <property type="evidence" value="ECO:0007669"/>
    <property type="project" value="InterPro"/>
</dbReference>
<dbReference type="PANTHER" id="PTHR11319">
    <property type="entry name" value="G PROTEIN-COUPLED RECEPTOR-RELATED"/>
    <property type="match status" value="1"/>
</dbReference>
<gene>
    <name evidence="2" type="ORF">FHS27_005733</name>
</gene>
<accession>A0A7W5H8W5</accession>
<dbReference type="SUPFAM" id="SSF63446">
    <property type="entry name" value="Type I dockerin domain"/>
    <property type="match status" value="1"/>
</dbReference>
<evidence type="ECO:0000256" key="1">
    <source>
        <dbReference type="SAM" id="MobiDB-lite"/>
    </source>
</evidence>
<dbReference type="InterPro" id="IPR011049">
    <property type="entry name" value="Serralysin-like_metalloprot_C"/>
</dbReference>
<dbReference type="PANTHER" id="PTHR11319:SF35">
    <property type="entry name" value="OUTER MEMBRANE PROTEIN PMPC-RELATED"/>
    <property type="match status" value="1"/>
</dbReference>
<dbReference type="InterPro" id="IPR036439">
    <property type="entry name" value="Dockerin_dom_sf"/>
</dbReference>
<keyword evidence="3" id="KW-1185">Reference proteome</keyword>
<dbReference type="SUPFAM" id="SSF51120">
    <property type="entry name" value="beta-Roll"/>
    <property type="match status" value="1"/>
</dbReference>
<dbReference type="RefSeq" id="WP_184308838.1">
    <property type="nucleotide sequence ID" value="NZ_JACHXU010000028.1"/>
</dbReference>
<name>A0A7W5H8W5_9BACT</name>
<evidence type="ECO:0000313" key="3">
    <source>
        <dbReference type="Proteomes" id="UP000536179"/>
    </source>
</evidence>